<evidence type="ECO:0000313" key="1">
    <source>
        <dbReference type="EMBL" id="NHM05254.1"/>
    </source>
</evidence>
<name>A0ABX0IDV3_9FLAO</name>
<comment type="caution">
    <text evidence="1">The sequence shown here is derived from an EMBL/GenBank/DDBJ whole genome shotgun (WGS) entry which is preliminary data.</text>
</comment>
<keyword evidence="2" id="KW-1185">Reference proteome</keyword>
<reference evidence="1 2" key="1">
    <citation type="submission" date="2020-02" db="EMBL/GenBank/DDBJ databases">
        <authorList>
            <person name="Chen W.-M."/>
        </authorList>
    </citation>
    <scope>NUCLEOTIDE SEQUENCE [LARGE SCALE GENOMIC DNA]</scope>
    <source>
        <strain evidence="1 2">TWA-26</strain>
    </source>
</reference>
<evidence type="ECO:0008006" key="3">
    <source>
        <dbReference type="Google" id="ProtNLM"/>
    </source>
</evidence>
<dbReference type="EMBL" id="JAAJBV010000008">
    <property type="protein sequence ID" value="NHM05254.1"/>
    <property type="molecule type" value="Genomic_DNA"/>
</dbReference>
<sequence>MKMKNYFLKVLYSKESLLYSLFFLFLGIGGIAQVRVNFTPREPEASPTTSIYHVKGDFSLIGNTNLTLNNYDNNEPNSNNNMIYVDVDSDANTFNSSSSNLTFSTENGAIPECSKIVFAGLYWTGRASNGSNSPDTFSVTKNSITKTFNKRKVQLKGPLSTSYTEVTANTNDIYYPQNNDGFMYSAFAEITDYVKTNGLGQYTVADIALIEGNGGGTGYYGGWGIIVVYENSKMKWRDITVFDGHAYVQGSTTISHQIPISGFNAVQTGQVNVKLGLMAGEGDRSISGDYFNILRSSDNNWQALSHGGNSTGNFFNSSIQTGGNTRNPNLLNNTGLDISMFNIPNPSNSVIANNQTSTTLRYGSTQDTYVIFMAAMAVDAYIPDAEGLMSLITINGQPPSSSLTVLPGEEIEYSIKILNEGTEAINNAQIKIAIPYIANFVNGSQVGTINFSPLPTPNNLYFNPTLGGNGTLIWDIGTLPVPANSSDILGELKYKIKITEDCFLLKNPNCIPVASLHGFINGIGAITGIPIIDKPFIQGYQTSGLCLGDPITDPIKVTIDATDFINQNCQNTVTELSFNYCGSSVVIPFNLIASYYPNGTRFYNSYPITIASTEYTSSNPFPNTPGGVNYYAVPPNANGCYFMFTIFINDVPIITAPTATTINGCGTSAINPLPFSTTPISITLQDFINAGGTVSNNSLSYTITYSDVATGSCPLLVNRTYSISTSCISLNFTQTFTISDTTAPTFDMVIPADVTAECNAIPTAAVITASDNCDSAVSVVFTETTTAGTCANSYTLTRTWTATDVCGNSVSDSQVITVQDTTAPTFDMVIPADVTAECNAIPTAAVITASDNCDSAVSVVFTETTTAGTCANSYTLTRTWTATDVCGNSVSDSQVITVQDTTAPTFDMVIPADVTAECNAIPTAAVITASDNCDSAVSVVFTETTTAGTCANS</sequence>
<dbReference type="RefSeq" id="WP_166237274.1">
    <property type="nucleotide sequence ID" value="NZ_JAAJBV010000008.1"/>
</dbReference>
<protein>
    <recommendedName>
        <fullName evidence="3">DUF11 domain-containing protein</fullName>
    </recommendedName>
</protein>
<proteinExistence type="predicted"/>
<dbReference type="Proteomes" id="UP000761423">
    <property type="component" value="Unassembled WGS sequence"/>
</dbReference>
<gene>
    <name evidence="1" type="ORF">G4L40_11110</name>
</gene>
<organism evidence="1 2">
    <name type="scientific">Flavobacterium celericrescens</name>
    <dbReference type="NCBI Taxonomy" id="2709780"/>
    <lineage>
        <taxon>Bacteria</taxon>
        <taxon>Pseudomonadati</taxon>
        <taxon>Bacteroidota</taxon>
        <taxon>Flavobacteriia</taxon>
        <taxon>Flavobacteriales</taxon>
        <taxon>Flavobacteriaceae</taxon>
        <taxon>Flavobacterium</taxon>
    </lineage>
</organism>
<accession>A0ABX0IDV3</accession>
<feature type="non-terminal residue" evidence="1">
    <location>
        <position position="953"/>
    </location>
</feature>
<evidence type="ECO:0000313" key="2">
    <source>
        <dbReference type="Proteomes" id="UP000761423"/>
    </source>
</evidence>